<name>A0ABP9V9A6_9DEIO</name>
<proteinExistence type="predicted"/>
<evidence type="ECO:0000313" key="3">
    <source>
        <dbReference type="Proteomes" id="UP001458946"/>
    </source>
</evidence>
<feature type="region of interest" description="Disordered" evidence="1">
    <location>
        <begin position="1"/>
        <end position="93"/>
    </location>
</feature>
<evidence type="ECO:0000313" key="2">
    <source>
        <dbReference type="EMBL" id="GAA5501859.1"/>
    </source>
</evidence>
<feature type="compositionally biased region" description="Polar residues" evidence="1">
    <location>
        <begin position="70"/>
        <end position="93"/>
    </location>
</feature>
<keyword evidence="3" id="KW-1185">Reference proteome</keyword>
<gene>
    <name evidence="2" type="ORF">Dxin01_01598</name>
</gene>
<sequence length="93" mass="9784">MMGGFVGLDAPSPAELFKSLPSPTRVEGCGTPSFHPLPSWERVSAKQRGEGATPPTPINQVPSSFPRAPRTTSRAPSFSTSYTPQATSEVPNG</sequence>
<accession>A0ABP9V9A6</accession>
<protein>
    <submittedName>
        <fullName evidence="2">Uncharacterized protein</fullName>
    </submittedName>
</protein>
<dbReference type="Proteomes" id="UP001458946">
    <property type="component" value="Unassembled WGS sequence"/>
</dbReference>
<evidence type="ECO:0000256" key="1">
    <source>
        <dbReference type="SAM" id="MobiDB-lite"/>
    </source>
</evidence>
<comment type="caution">
    <text evidence="2">The sequence shown here is derived from an EMBL/GenBank/DDBJ whole genome shotgun (WGS) entry which is preliminary data.</text>
</comment>
<organism evidence="2 3">
    <name type="scientific">Deinococcus xinjiangensis</name>
    <dbReference type="NCBI Taxonomy" id="457454"/>
    <lineage>
        <taxon>Bacteria</taxon>
        <taxon>Thermotogati</taxon>
        <taxon>Deinococcota</taxon>
        <taxon>Deinococci</taxon>
        <taxon>Deinococcales</taxon>
        <taxon>Deinococcaceae</taxon>
        <taxon>Deinococcus</taxon>
    </lineage>
</organism>
<dbReference type="EMBL" id="BAABRN010000014">
    <property type="protein sequence ID" value="GAA5501859.1"/>
    <property type="molecule type" value="Genomic_DNA"/>
</dbReference>
<reference evidence="2 3" key="1">
    <citation type="submission" date="2024-02" db="EMBL/GenBank/DDBJ databases">
        <title>Deinococcus xinjiangensis NBRC 107630.</title>
        <authorList>
            <person name="Ichikawa N."/>
            <person name="Katano-Makiyama Y."/>
            <person name="Hidaka K."/>
        </authorList>
    </citation>
    <scope>NUCLEOTIDE SEQUENCE [LARGE SCALE GENOMIC DNA]</scope>
    <source>
        <strain evidence="2 3">NBRC 107630</strain>
    </source>
</reference>